<evidence type="ECO:0000256" key="5">
    <source>
        <dbReference type="ARBA" id="ARBA00023004"/>
    </source>
</evidence>
<keyword evidence="1" id="KW-0004">4Fe-4S</keyword>
<dbReference type="PANTHER" id="PTHR23264">
    <property type="entry name" value="NUCLEOTIDE-BINDING PROTEIN NBP35 YEAST -RELATED"/>
    <property type="match status" value="1"/>
</dbReference>
<keyword evidence="6" id="KW-0411">Iron-sulfur</keyword>
<dbReference type="InterPro" id="IPR033756">
    <property type="entry name" value="YlxH/NBP35"/>
</dbReference>
<evidence type="ECO:0000256" key="3">
    <source>
        <dbReference type="ARBA" id="ARBA00022741"/>
    </source>
</evidence>
<keyword evidence="2" id="KW-0479">Metal-binding</keyword>
<dbReference type="GO" id="GO:0005524">
    <property type="term" value="F:ATP binding"/>
    <property type="evidence" value="ECO:0007669"/>
    <property type="project" value="UniProtKB-KW"/>
</dbReference>
<dbReference type="AlphaFoldDB" id="A0A2J8S043"/>
<dbReference type="Gene3D" id="3.40.50.300">
    <property type="entry name" value="P-loop containing nucleotide triphosphate hydrolases"/>
    <property type="match status" value="1"/>
</dbReference>
<proteinExistence type="predicted"/>
<accession>A0A2J8S043</accession>
<evidence type="ECO:0000313" key="7">
    <source>
        <dbReference type="EMBL" id="PNJ14147.1"/>
    </source>
</evidence>
<keyword evidence="3" id="KW-0547">Nucleotide-binding</keyword>
<keyword evidence="5" id="KW-0408">Iron</keyword>
<evidence type="ECO:0000256" key="4">
    <source>
        <dbReference type="ARBA" id="ARBA00022840"/>
    </source>
</evidence>
<gene>
    <name evidence="7" type="ORF">CR201_G0047255</name>
</gene>
<name>A0A2J8S043_PONAB</name>
<dbReference type="GO" id="GO:0051539">
    <property type="term" value="F:4 iron, 4 sulfur cluster binding"/>
    <property type="evidence" value="ECO:0007669"/>
    <property type="project" value="UniProtKB-KW"/>
</dbReference>
<reference evidence="7" key="1">
    <citation type="submission" date="2017-12" db="EMBL/GenBank/DDBJ databases">
        <title>High-resolution comparative analysis of great ape genomes.</title>
        <authorList>
            <person name="Pollen A."/>
            <person name="Hastie A."/>
            <person name="Hormozdiari F."/>
            <person name="Dougherty M."/>
            <person name="Liu R."/>
            <person name="Chaisson M."/>
            <person name="Hoppe E."/>
            <person name="Hill C."/>
            <person name="Pang A."/>
            <person name="Hillier L."/>
            <person name="Baker C."/>
            <person name="Armstrong J."/>
            <person name="Shendure J."/>
            <person name="Paten B."/>
            <person name="Wilson R."/>
            <person name="Chao H."/>
            <person name="Schneider V."/>
            <person name="Ventura M."/>
            <person name="Kronenberg Z."/>
            <person name="Murali S."/>
            <person name="Gordon D."/>
            <person name="Cantsilieris S."/>
            <person name="Munson K."/>
            <person name="Nelson B."/>
            <person name="Raja A."/>
            <person name="Underwood J."/>
            <person name="Diekhans M."/>
            <person name="Fiddes I."/>
            <person name="Haussler D."/>
            <person name="Eichler E."/>
        </authorList>
    </citation>
    <scope>NUCLEOTIDE SEQUENCE [LARGE SCALE GENOMIC DNA]</scope>
    <source>
        <strain evidence="7">Susie</strain>
    </source>
</reference>
<dbReference type="PANTHER" id="PTHR23264:SF35">
    <property type="entry name" value="CYTOSOLIC FE-S CLUSTER ASSEMBLY FACTOR NUBP1"/>
    <property type="match status" value="1"/>
</dbReference>
<evidence type="ECO:0000256" key="6">
    <source>
        <dbReference type="ARBA" id="ARBA00023014"/>
    </source>
</evidence>
<organism evidence="7">
    <name type="scientific">Pongo abelii</name>
    <name type="common">Sumatran orangutan</name>
    <name type="synonym">Pongo pygmaeus abelii</name>
    <dbReference type="NCBI Taxonomy" id="9601"/>
    <lineage>
        <taxon>Eukaryota</taxon>
        <taxon>Metazoa</taxon>
        <taxon>Chordata</taxon>
        <taxon>Craniata</taxon>
        <taxon>Vertebrata</taxon>
        <taxon>Euteleostomi</taxon>
        <taxon>Mammalia</taxon>
        <taxon>Eutheria</taxon>
        <taxon>Euarchontoglires</taxon>
        <taxon>Primates</taxon>
        <taxon>Haplorrhini</taxon>
        <taxon>Catarrhini</taxon>
        <taxon>Hominidae</taxon>
        <taxon>Pongo</taxon>
    </lineage>
</organism>
<dbReference type="InterPro" id="IPR027417">
    <property type="entry name" value="P-loop_NTPase"/>
</dbReference>
<dbReference type="EMBL" id="NDHI03003627">
    <property type="protein sequence ID" value="PNJ14147.1"/>
    <property type="molecule type" value="Genomic_DNA"/>
</dbReference>
<comment type="caution">
    <text evidence="7">The sequence shown here is derived from an EMBL/GenBank/DDBJ whole genome shotgun (WGS) entry which is preliminary data.</text>
</comment>
<keyword evidence="4" id="KW-0067">ATP-binding</keyword>
<evidence type="ECO:0000256" key="2">
    <source>
        <dbReference type="ARBA" id="ARBA00022723"/>
    </source>
</evidence>
<dbReference type="GO" id="GO:0140663">
    <property type="term" value="F:ATP-dependent FeS chaperone activity"/>
    <property type="evidence" value="ECO:0007669"/>
    <property type="project" value="InterPro"/>
</dbReference>
<feature type="non-terminal residue" evidence="7">
    <location>
        <position position="1"/>
    </location>
</feature>
<dbReference type="SUPFAM" id="SSF52540">
    <property type="entry name" value="P-loop containing nucleoside triphosphate hydrolases"/>
    <property type="match status" value="1"/>
</dbReference>
<protein>
    <submittedName>
        <fullName evidence="7">NUBP1 isoform 1</fullName>
    </submittedName>
</protein>
<dbReference type="GO" id="GO:0016226">
    <property type="term" value="P:iron-sulfur cluster assembly"/>
    <property type="evidence" value="ECO:0007669"/>
    <property type="project" value="InterPro"/>
</dbReference>
<dbReference type="GO" id="GO:0005829">
    <property type="term" value="C:cytosol"/>
    <property type="evidence" value="ECO:0007669"/>
    <property type="project" value="TreeGrafter"/>
</dbReference>
<sequence>ITTPQEVSLQDVRKEINFCRKVKLPIIGVVENMSGFICPKCKVRIVTKATLFSLTPQIPQPR</sequence>
<evidence type="ECO:0000256" key="1">
    <source>
        <dbReference type="ARBA" id="ARBA00022485"/>
    </source>
</evidence>
<dbReference type="GO" id="GO:0046872">
    <property type="term" value="F:metal ion binding"/>
    <property type="evidence" value="ECO:0007669"/>
    <property type="project" value="UniProtKB-KW"/>
</dbReference>
<dbReference type="Pfam" id="PF10609">
    <property type="entry name" value="ParA"/>
    <property type="match status" value="1"/>
</dbReference>
<dbReference type="InterPro" id="IPR019591">
    <property type="entry name" value="Mrp/NBP35_ATP-bd"/>
</dbReference>